<evidence type="ECO:0000313" key="2">
    <source>
        <dbReference type="EMBL" id="MBC3765581.1"/>
    </source>
</evidence>
<dbReference type="Proteomes" id="UP000601768">
    <property type="component" value="Unassembled WGS sequence"/>
</dbReference>
<organism evidence="2 3">
    <name type="scientific">Neptunicella marina</name>
    <dbReference type="NCBI Taxonomy" id="2125989"/>
    <lineage>
        <taxon>Bacteria</taxon>
        <taxon>Pseudomonadati</taxon>
        <taxon>Pseudomonadota</taxon>
        <taxon>Gammaproteobacteria</taxon>
        <taxon>Alteromonadales</taxon>
        <taxon>Alteromonadaceae</taxon>
        <taxon>Neptunicella</taxon>
    </lineage>
</organism>
<reference evidence="2" key="1">
    <citation type="journal article" date="2018" name="Int. J. Syst. Evol. Microbiol.">
        <title>Neptunicella marina gen. nov., sp. nov., isolated from surface seawater.</title>
        <authorList>
            <person name="Liu X."/>
            <person name="Lai Q."/>
            <person name="Du Y."/>
            <person name="Zhang X."/>
            <person name="Liu Z."/>
            <person name="Sun F."/>
            <person name="Shao Z."/>
        </authorList>
    </citation>
    <scope>NUCLEOTIDE SEQUENCE</scope>
    <source>
        <strain evidence="2">S27-2</strain>
    </source>
</reference>
<reference evidence="2" key="2">
    <citation type="submission" date="2020-08" db="EMBL/GenBank/DDBJ databases">
        <authorList>
            <person name="Lai Q."/>
        </authorList>
    </citation>
    <scope>NUCLEOTIDE SEQUENCE</scope>
    <source>
        <strain evidence="2">S27-2</strain>
    </source>
</reference>
<dbReference type="AlphaFoldDB" id="A0A8J6ITZ3"/>
<dbReference type="SUPFAM" id="SSF52266">
    <property type="entry name" value="SGNH hydrolase"/>
    <property type="match status" value="1"/>
</dbReference>
<evidence type="ECO:0000313" key="3">
    <source>
        <dbReference type="Proteomes" id="UP000601768"/>
    </source>
</evidence>
<name>A0A8J6ITZ3_9ALTE</name>
<proteinExistence type="predicted"/>
<feature type="chain" id="PRO_5035151223" description="SGNH/GDSL hydrolase family protein" evidence="1">
    <location>
        <begin position="20"/>
        <end position="263"/>
    </location>
</feature>
<keyword evidence="3" id="KW-1185">Reference proteome</keyword>
<protein>
    <recommendedName>
        <fullName evidence="4">SGNH/GDSL hydrolase family protein</fullName>
    </recommendedName>
</protein>
<dbReference type="GO" id="GO:0016788">
    <property type="term" value="F:hydrolase activity, acting on ester bonds"/>
    <property type="evidence" value="ECO:0007669"/>
    <property type="project" value="UniProtKB-ARBA"/>
</dbReference>
<accession>A0A8J6ITZ3</accession>
<sequence>MKKLVLLIVLWAGFSTAYAELQPKVKPTLQPQKVLFVGNSFSYYNNGVQNHVISLIKSAGKWTQGENRYRLKTLSGGKLYEHIKGFSYLMDQPQGKGWDIVVLQGHSNEAATKKRYPAFDEAAKILVKKAREHKVEPVFFMTWPYKGEPKMTAKIRQGYLKTANQLNALVVPVGLAFAKANQTLPQLELYHADVEGFDDKGEVQYHPVEKHPSMAGTYLAACMFYAAFYQQSPAGLTYTAKLPVETARELQDVAWQTYQEFYK</sequence>
<dbReference type="Gene3D" id="3.40.50.1110">
    <property type="entry name" value="SGNH hydrolase"/>
    <property type="match status" value="1"/>
</dbReference>
<dbReference type="EMBL" id="JACNEP010000004">
    <property type="protein sequence ID" value="MBC3765581.1"/>
    <property type="molecule type" value="Genomic_DNA"/>
</dbReference>
<gene>
    <name evidence="2" type="ORF">H8B19_06815</name>
</gene>
<evidence type="ECO:0000256" key="1">
    <source>
        <dbReference type="SAM" id="SignalP"/>
    </source>
</evidence>
<dbReference type="RefSeq" id="WP_186506052.1">
    <property type="nucleotide sequence ID" value="NZ_JACNEP010000004.1"/>
</dbReference>
<evidence type="ECO:0008006" key="4">
    <source>
        <dbReference type="Google" id="ProtNLM"/>
    </source>
</evidence>
<comment type="caution">
    <text evidence="2">The sequence shown here is derived from an EMBL/GenBank/DDBJ whole genome shotgun (WGS) entry which is preliminary data.</text>
</comment>
<dbReference type="InterPro" id="IPR036514">
    <property type="entry name" value="SGNH_hydro_sf"/>
</dbReference>
<keyword evidence="1" id="KW-0732">Signal</keyword>
<feature type="signal peptide" evidence="1">
    <location>
        <begin position="1"/>
        <end position="19"/>
    </location>
</feature>